<dbReference type="InterPro" id="IPR025576">
    <property type="entry name" value="YwiC"/>
</dbReference>
<proteinExistence type="predicted"/>
<dbReference type="Pfam" id="PF14256">
    <property type="entry name" value="YwiC"/>
    <property type="match status" value="1"/>
</dbReference>
<protein>
    <submittedName>
        <fullName evidence="1">Uncharacterized protein</fullName>
    </submittedName>
</protein>
<dbReference type="Proteomes" id="UP000955338">
    <property type="component" value="Chromosome"/>
</dbReference>
<evidence type="ECO:0000313" key="2">
    <source>
        <dbReference type="Proteomes" id="UP000955338"/>
    </source>
</evidence>
<evidence type="ECO:0000313" key="1">
    <source>
        <dbReference type="EMBL" id="QDJ14344.1"/>
    </source>
</evidence>
<dbReference type="AlphaFoldDB" id="A0A8D4IWX3"/>
<keyword evidence="2" id="KW-1185">Reference proteome</keyword>
<dbReference type="EMBL" id="CP022011">
    <property type="protein sequence ID" value="QDJ14344.1"/>
    <property type="molecule type" value="Genomic_DNA"/>
</dbReference>
<dbReference type="RefSeq" id="WP_261919575.1">
    <property type="nucleotide sequence ID" value="NZ_CP022011.1"/>
</dbReference>
<name>A0A8D4IWX3_9PAST</name>
<sequence>MKLLVSNQHGAVVMALMPFLYGSFLASSGTYLGDHFVWQQIALFFAWISAYLMSYPLLALFKAKKVEVYRKWVGIYATTAVIFALPALFYNPTILYFVPLFLPLVAINIYYSKTKNERALGNDLTAIFIFSLVGVLAYYFPQQRLDLGSLKVGIEPSLFFIGSTLYVKSVLRERKNPRYYQASVLFHLLCCGLSLYWDNTSLALAFTFPCLRAILLPKYKLSVKQTGIGEFITTFFFFLPLFLDPILT</sequence>
<organism evidence="1 2">
    <name type="scientific">Mergibacter septicus</name>
    <dbReference type="NCBI Taxonomy" id="221402"/>
    <lineage>
        <taxon>Bacteria</taxon>
        <taxon>Pseudomonadati</taxon>
        <taxon>Pseudomonadota</taxon>
        <taxon>Gammaproteobacteria</taxon>
        <taxon>Pasteurellales</taxon>
        <taxon>Pasteurellaceae</taxon>
        <taxon>Mergibacter</taxon>
    </lineage>
</organism>
<reference evidence="1" key="1">
    <citation type="submission" date="2017-06" db="EMBL/GenBank/DDBJ databases">
        <title>Genome sequencing of pathogenic and non-pathogenic strains within Bisgaard taxon 40.</title>
        <authorList>
            <person name="Ladner J.T."/>
            <person name="Lovett S.P."/>
            <person name="Koroleva G."/>
            <person name="Lorch J.M."/>
        </authorList>
    </citation>
    <scope>NUCLEOTIDE SEQUENCE</scope>
    <source>
        <strain evidence="1">27576-1-I1</strain>
    </source>
</reference>
<accession>A0A8D4IWX3</accession>
<gene>
    <name evidence="1" type="ORF">CEP48_02460</name>
</gene>